<keyword evidence="4" id="KW-1185">Reference proteome</keyword>
<comment type="caution">
    <text evidence="3">The sequence shown here is derived from an EMBL/GenBank/DDBJ whole genome shotgun (WGS) entry which is preliminary data.</text>
</comment>
<dbReference type="Proteomes" id="UP001189429">
    <property type="component" value="Unassembled WGS sequence"/>
</dbReference>
<proteinExistence type="predicted"/>
<evidence type="ECO:0008006" key="5">
    <source>
        <dbReference type="Google" id="ProtNLM"/>
    </source>
</evidence>
<keyword evidence="2" id="KW-0732">Signal</keyword>
<sequence>MSLRMVLLLLFLLLLLLCCCRSCCSHGCPLSIGTRGEEASTSSRGVAIRSSESGHRSLRAGAPKTRRELRSGTPGWTRGPGCSGRCQPPTHRGTQAARAHEGVPMYSASVFLRILVPMSRMITFLSLRLLLLSAASPEIDLPIPGAVVMDRCSPWKTEGRASGSVCASPLSHQWLRWPRTRGERAAKGSGGPVLSRAAREGTRKTQSPTCRQVVCAGEKRDERGEGAGLLRLLDHPLRLR</sequence>
<feature type="region of interest" description="Disordered" evidence="1">
    <location>
        <begin position="34"/>
        <end position="95"/>
    </location>
</feature>
<feature type="chain" id="PRO_5046453373" description="Secreted protein" evidence="2">
    <location>
        <begin position="23"/>
        <end position="240"/>
    </location>
</feature>
<evidence type="ECO:0000313" key="3">
    <source>
        <dbReference type="EMBL" id="CAK0896001.1"/>
    </source>
</evidence>
<organism evidence="3 4">
    <name type="scientific">Prorocentrum cordatum</name>
    <dbReference type="NCBI Taxonomy" id="2364126"/>
    <lineage>
        <taxon>Eukaryota</taxon>
        <taxon>Sar</taxon>
        <taxon>Alveolata</taxon>
        <taxon>Dinophyceae</taxon>
        <taxon>Prorocentrales</taxon>
        <taxon>Prorocentraceae</taxon>
        <taxon>Prorocentrum</taxon>
    </lineage>
</organism>
<feature type="signal peptide" evidence="2">
    <location>
        <begin position="1"/>
        <end position="22"/>
    </location>
</feature>
<evidence type="ECO:0000313" key="4">
    <source>
        <dbReference type="Proteomes" id="UP001189429"/>
    </source>
</evidence>
<reference evidence="3" key="1">
    <citation type="submission" date="2023-10" db="EMBL/GenBank/DDBJ databases">
        <authorList>
            <person name="Chen Y."/>
            <person name="Shah S."/>
            <person name="Dougan E. K."/>
            <person name="Thang M."/>
            <person name="Chan C."/>
        </authorList>
    </citation>
    <scope>NUCLEOTIDE SEQUENCE [LARGE SCALE GENOMIC DNA]</scope>
</reference>
<protein>
    <recommendedName>
        <fullName evidence="5">Secreted protein</fullName>
    </recommendedName>
</protein>
<evidence type="ECO:0000256" key="1">
    <source>
        <dbReference type="SAM" id="MobiDB-lite"/>
    </source>
</evidence>
<name>A0ABN9XCJ2_9DINO</name>
<feature type="region of interest" description="Disordered" evidence="1">
    <location>
        <begin position="181"/>
        <end position="207"/>
    </location>
</feature>
<evidence type="ECO:0000256" key="2">
    <source>
        <dbReference type="SAM" id="SignalP"/>
    </source>
</evidence>
<dbReference type="EMBL" id="CAUYUJ010020125">
    <property type="protein sequence ID" value="CAK0896001.1"/>
    <property type="molecule type" value="Genomic_DNA"/>
</dbReference>
<gene>
    <name evidence="3" type="ORF">PCOR1329_LOCUS74594</name>
</gene>
<accession>A0ABN9XCJ2</accession>